<dbReference type="EMBL" id="UINC01065305">
    <property type="protein sequence ID" value="SVB94822.1"/>
    <property type="molecule type" value="Genomic_DNA"/>
</dbReference>
<feature type="non-terminal residue" evidence="1">
    <location>
        <position position="28"/>
    </location>
</feature>
<name>A0A382I657_9ZZZZ</name>
<gene>
    <name evidence="1" type="ORF">METZ01_LOCUS247676</name>
</gene>
<protein>
    <submittedName>
        <fullName evidence="1">Uncharacterized protein</fullName>
    </submittedName>
</protein>
<accession>A0A382I657</accession>
<sequence>MFDADALFTSDDWWTRVYSTEFAVVCLL</sequence>
<dbReference type="AlphaFoldDB" id="A0A382I657"/>
<evidence type="ECO:0000313" key="1">
    <source>
        <dbReference type="EMBL" id="SVB94822.1"/>
    </source>
</evidence>
<organism evidence="1">
    <name type="scientific">marine metagenome</name>
    <dbReference type="NCBI Taxonomy" id="408172"/>
    <lineage>
        <taxon>unclassified sequences</taxon>
        <taxon>metagenomes</taxon>
        <taxon>ecological metagenomes</taxon>
    </lineage>
</organism>
<proteinExistence type="predicted"/>
<reference evidence="1" key="1">
    <citation type="submission" date="2018-05" db="EMBL/GenBank/DDBJ databases">
        <authorList>
            <person name="Lanie J.A."/>
            <person name="Ng W.-L."/>
            <person name="Kazmierczak K.M."/>
            <person name="Andrzejewski T.M."/>
            <person name="Davidsen T.M."/>
            <person name="Wayne K.J."/>
            <person name="Tettelin H."/>
            <person name="Glass J.I."/>
            <person name="Rusch D."/>
            <person name="Podicherti R."/>
            <person name="Tsui H.-C.T."/>
            <person name="Winkler M.E."/>
        </authorList>
    </citation>
    <scope>NUCLEOTIDE SEQUENCE</scope>
</reference>